<evidence type="ECO:0000313" key="2">
    <source>
        <dbReference type="Proteomes" id="UP000607796"/>
    </source>
</evidence>
<evidence type="ECO:0000313" key="1">
    <source>
        <dbReference type="EMBL" id="MBE9637386.1"/>
    </source>
</evidence>
<dbReference type="Proteomes" id="UP000607796">
    <property type="component" value="Unassembled WGS sequence"/>
</dbReference>
<keyword evidence="2" id="KW-1185">Reference proteome</keyword>
<dbReference type="RefSeq" id="WP_194134694.1">
    <property type="nucleotide sequence ID" value="NZ_JADFFK010000007.1"/>
</dbReference>
<protein>
    <submittedName>
        <fullName evidence="1">Uncharacterized protein</fullName>
    </submittedName>
</protein>
<reference evidence="1 2" key="1">
    <citation type="journal article" date="2021" name="Int. J. Syst. Evol. Microbiol.">
        <title>Salipiger mangrovisoli sp. nov., isolated from mangrove soil and the proposal for the reclassification of Paraphaeobacter pallidus as Salipiger pallidus comb. nov.</title>
        <authorList>
            <person name="Du J."/>
            <person name="Liu Y."/>
            <person name="Pei T."/>
            <person name="Deng M.R."/>
            <person name="Zhu H."/>
        </authorList>
    </citation>
    <scope>NUCLEOTIDE SEQUENCE [LARGE SCALE GENOMIC DNA]</scope>
    <source>
        <strain evidence="1 2">6D45A</strain>
    </source>
</reference>
<dbReference type="EMBL" id="JADFFK010000007">
    <property type="protein sequence ID" value="MBE9637386.1"/>
    <property type="molecule type" value="Genomic_DNA"/>
</dbReference>
<accession>A0ABR9X1I7</accession>
<sequence length="101" mass="11505">MKTSLTETRRQHDADRLPMNLDWLVMRAKGKPVTVRDTAQLCFVIARMGNLHERRLTEMLSNGTHKRLARDAVILDCPDCNCGLDTQVNLHRPSRALHAVC</sequence>
<comment type="caution">
    <text evidence="1">The sequence shown here is derived from an EMBL/GenBank/DDBJ whole genome shotgun (WGS) entry which is preliminary data.</text>
</comment>
<proteinExistence type="predicted"/>
<gene>
    <name evidence="1" type="ORF">IQ782_11085</name>
</gene>
<organism evidence="1 2">
    <name type="scientific">Salipiger mangrovisoli</name>
    <dbReference type="NCBI Taxonomy" id="2865933"/>
    <lineage>
        <taxon>Bacteria</taxon>
        <taxon>Pseudomonadati</taxon>
        <taxon>Pseudomonadota</taxon>
        <taxon>Alphaproteobacteria</taxon>
        <taxon>Rhodobacterales</taxon>
        <taxon>Roseobacteraceae</taxon>
        <taxon>Salipiger</taxon>
    </lineage>
</organism>
<name>A0ABR9X1I7_9RHOB</name>